<feature type="domain" description="Coatomer beta subunit C-terminal" evidence="1">
    <location>
        <begin position="183"/>
        <end position="252"/>
    </location>
</feature>
<proteinExistence type="predicted"/>
<name>A0ABM1TQ05_LIMPO</name>
<dbReference type="PANTHER" id="PTHR10635:SF0">
    <property type="entry name" value="COATOMER SUBUNIT BETA"/>
    <property type="match status" value="1"/>
</dbReference>
<keyword evidence="2" id="KW-1185">Reference proteome</keyword>
<dbReference type="InterPro" id="IPR011710">
    <property type="entry name" value="Coatomer_bsu_C"/>
</dbReference>
<sequence>MPNGEKVSNLLMTIVYFGLHLQNHTITKLLLIFWEIVPKSTLDGKLLQEMILSCDANSKDLQYCNGFIRGSTLCSGIPYIKSEPRVTSVPVCSVGDNLQLITVELIYNVCHANSAETSRFVKCTYDLLKPSIAALWYEAAGTLIIHSRAPRAMEELIMDILLILAVSDLEVRCKTLNLALQSVSYKNDEENVFELSISQAMDVVKKEHLVDLSSKVSKVTQLTGFSDPVNAEGYLHVNQYNIVLDVLILNQT</sequence>
<evidence type="ECO:0000313" key="3">
    <source>
        <dbReference type="RefSeq" id="XP_022257961.1"/>
    </source>
</evidence>
<gene>
    <name evidence="3" type="primary">LOC106473858</name>
</gene>
<evidence type="ECO:0000313" key="2">
    <source>
        <dbReference type="Proteomes" id="UP000694941"/>
    </source>
</evidence>
<accession>A0ABM1TQ05</accession>
<dbReference type="InterPro" id="IPR016460">
    <property type="entry name" value="COPB1"/>
</dbReference>
<dbReference type="GeneID" id="106473858"/>
<organism evidence="2 3">
    <name type="scientific">Limulus polyphemus</name>
    <name type="common">Atlantic horseshoe crab</name>
    <dbReference type="NCBI Taxonomy" id="6850"/>
    <lineage>
        <taxon>Eukaryota</taxon>
        <taxon>Metazoa</taxon>
        <taxon>Ecdysozoa</taxon>
        <taxon>Arthropoda</taxon>
        <taxon>Chelicerata</taxon>
        <taxon>Merostomata</taxon>
        <taxon>Xiphosura</taxon>
        <taxon>Limulidae</taxon>
        <taxon>Limulus</taxon>
    </lineage>
</organism>
<reference evidence="3" key="1">
    <citation type="submission" date="2025-08" db="UniProtKB">
        <authorList>
            <consortium name="RefSeq"/>
        </authorList>
    </citation>
    <scope>IDENTIFICATION</scope>
    <source>
        <tissue evidence="3">Muscle</tissue>
    </source>
</reference>
<dbReference type="RefSeq" id="XP_022257961.1">
    <property type="nucleotide sequence ID" value="XM_022402253.1"/>
</dbReference>
<dbReference type="Proteomes" id="UP000694941">
    <property type="component" value="Unplaced"/>
</dbReference>
<evidence type="ECO:0000259" key="1">
    <source>
        <dbReference type="Pfam" id="PF07718"/>
    </source>
</evidence>
<protein>
    <submittedName>
        <fullName evidence="3">Coatomer subunit beta-like isoform X2</fullName>
    </submittedName>
</protein>
<dbReference type="Pfam" id="PF07718">
    <property type="entry name" value="Coatamer_beta_C"/>
    <property type="match status" value="1"/>
</dbReference>
<dbReference type="PANTHER" id="PTHR10635">
    <property type="entry name" value="COATOMER SUBUNIT BETA"/>
    <property type="match status" value="1"/>
</dbReference>